<evidence type="ECO:0000256" key="1">
    <source>
        <dbReference type="ARBA" id="ARBA00010641"/>
    </source>
</evidence>
<evidence type="ECO:0000256" key="4">
    <source>
        <dbReference type="ARBA" id="ARBA00023125"/>
    </source>
</evidence>
<keyword evidence="2" id="KW-0805">Transcription regulation</keyword>
<dbReference type="PANTHER" id="PTHR43133">
    <property type="entry name" value="RNA POLYMERASE ECF-TYPE SIGMA FACTO"/>
    <property type="match status" value="1"/>
</dbReference>
<keyword evidence="5" id="KW-0804">Transcription</keyword>
<dbReference type="InterPro" id="IPR036388">
    <property type="entry name" value="WH-like_DNA-bd_sf"/>
</dbReference>
<dbReference type="AlphaFoldDB" id="A0AAU7VPM0"/>
<dbReference type="NCBIfam" id="TIGR02937">
    <property type="entry name" value="sigma70-ECF"/>
    <property type="match status" value="1"/>
</dbReference>
<dbReference type="EMBL" id="CP158367">
    <property type="protein sequence ID" value="XBX76050.1"/>
    <property type="molecule type" value="Genomic_DNA"/>
</dbReference>
<dbReference type="PANTHER" id="PTHR43133:SF8">
    <property type="entry name" value="RNA POLYMERASE SIGMA FACTOR HI_1459-RELATED"/>
    <property type="match status" value="1"/>
</dbReference>
<accession>A0AAU7VPM0</accession>
<dbReference type="RefSeq" id="WP_350344785.1">
    <property type="nucleotide sequence ID" value="NZ_CP158367.1"/>
</dbReference>
<dbReference type="GO" id="GO:0016987">
    <property type="term" value="F:sigma factor activity"/>
    <property type="evidence" value="ECO:0007669"/>
    <property type="project" value="UniProtKB-KW"/>
</dbReference>
<comment type="similarity">
    <text evidence="1">Belongs to the sigma-70 factor family. ECF subfamily.</text>
</comment>
<protein>
    <submittedName>
        <fullName evidence="8">RNA polymerase sigma factor</fullName>
    </submittedName>
</protein>
<organism evidence="8">
    <name type="scientific">Proteinivorax tanatarense</name>
    <dbReference type="NCBI Taxonomy" id="1260629"/>
    <lineage>
        <taxon>Bacteria</taxon>
        <taxon>Bacillati</taxon>
        <taxon>Bacillota</taxon>
        <taxon>Clostridia</taxon>
        <taxon>Eubacteriales</taxon>
        <taxon>Proteinivoracaceae</taxon>
        <taxon>Proteinivorax</taxon>
    </lineage>
</organism>
<evidence type="ECO:0000256" key="2">
    <source>
        <dbReference type="ARBA" id="ARBA00023015"/>
    </source>
</evidence>
<evidence type="ECO:0000256" key="5">
    <source>
        <dbReference type="ARBA" id="ARBA00023163"/>
    </source>
</evidence>
<reference evidence="8" key="1">
    <citation type="journal article" date="2013" name="Extremophiles">
        <title>Proteinivorax tanatarense gen. nov., sp. nov., an anaerobic, haloalkaliphilic, proteolytic bacterium isolated from a decaying algal bloom, and proposal of Proteinivoraceae fam. nov.</title>
        <authorList>
            <person name="Kevbrin V."/>
            <person name="Boltyanskaya Y."/>
            <person name="Zhilina T."/>
            <person name="Kolganova T."/>
            <person name="Lavrentjeva E."/>
            <person name="Kuznetsov B."/>
        </authorList>
    </citation>
    <scope>NUCLEOTIDE SEQUENCE</scope>
    <source>
        <strain evidence="8">Z-910T</strain>
    </source>
</reference>
<dbReference type="InterPro" id="IPR039425">
    <property type="entry name" value="RNA_pol_sigma-70-like"/>
</dbReference>
<dbReference type="Pfam" id="PF04542">
    <property type="entry name" value="Sigma70_r2"/>
    <property type="match status" value="1"/>
</dbReference>
<keyword evidence="3" id="KW-0731">Sigma factor</keyword>
<dbReference type="InterPro" id="IPR013249">
    <property type="entry name" value="RNA_pol_sigma70_r4_t2"/>
</dbReference>
<name>A0AAU7VPM0_9FIRM</name>
<keyword evidence="4" id="KW-0238">DNA-binding</keyword>
<evidence type="ECO:0000259" key="6">
    <source>
        <dbReference type="Pfam" id="PF04542"/>
    </source>
</evidence>
<reference evidence="8" key="2">
    <citation type="submission" date="2024-06" db="EMBL/GenBank/DDBJ databases">
        <authorList>
            <person name="Petrova K.O."/>
            <person name="Toshchakov S.V."/>
            <person name="Boltjanskaja Y.V."/>
            <person name="Kevbrin V."/>
        </authorList>
    </citation>
    <scope>NUCLEOTIDE SEQUENCE</scope>
    <source>
        <strain evidence="8">Z-910T</strain>
    </source>
</reference>
<dbReference type="InterPro" id="IPR007627">
    <property type="entry name" value="RNA_pol_sigma70_r2"/>
</dbReference>
<gene>
    <name evidence="8" type="ORF">PRVXT_001225</name>
</gene>
<sequence>MDRYISEWLLKENLNEWGIRMVLDTLYLQYSKELRSYAKNLSGVSEAEDLVQETFIKAMANLDVLKTIPENKKRAWLYQVLKNSFIDRKRKDKSNVSLETCHEPSYEEDIFSKLEVQQLMSHLSPELQDIVFKKYWMGMTSVEIAKSLSIPPGTVRYRLHNAIKIMRNKKRRRKYV</sequence>
<evidence type="ECO:0000313" key="8">
    <source>
        <dbReference type="EMBL" id="XBX76050.1"/>
    </source>
</evidence>
<dbReference type="GO" id="GO:0003677">
    <property type="term" value="F:DNA binding"/>
    <property type="evidence" value="ECO:0007669"/>
    <property type="project" value="UniProtKB-KW"/>
</dbReference>
<evidence type="ECO:0000256" key="3">
    <source>
        <dbReference type="ARBA" id="ARBA00023082"/>
    </source>
</evidence>
<dbReference type="GO" id="GO:0006352">
    <property type="term" value="P:DNA-templated transcription initiation"/>
    <property type="evidence" value="ECO:0007669"/>
    <property type="project" value="InterPro"/>
</dbReference>
<evidence type="ECO:0000259" key="7">
    <source>
        <dbReference type="Pfam" id="PF08281"/>
    </source>
</evidence>
<dbReference type="InterPro" id="IPR013324">
    <property type="entry name" value="RNA_pol_sigma_r3/r4-like"/>
</dbReference>
<dbReference type="InterPro" id="IPR013325">
    <property type="entry name" value="RNA_pol_sigma_r2"/>
</dbReference>
<dbReference type="Pfam" id="PF08281">
    <property type="entry name" value="Sigma70_r4_2"/>
    <property type="match status" value="1"/>
</dbReference>
<dbReference type="SUPFAM" id="SSF88659">
    <property type="entry name" value="Sigma3 and sigma4 domains of RNA polymerase sigma factors"/>
    <property type="match status" value="1"/>
</dbReference>
<dbReference type="Gene3D" id="1.10.10.10">
    <property type="entry name" value="Winged helix-like DNA-binding domain superfamily/Winged helix DNA-binding domain"/>
    <property type="match status" value="1"/>
</dbReference>
<feature type="domain" description="RNA polymerase sigma-70 region 2" evidence="6">
    <location>
        <begin position="26"/>
        <end position="93"/>
    </location>
</feature>
<dbReference type="Gene3D" id="1.10.1740.10">
    <property type="match status" value="1"/>
</dbReference>
<dbReference type="SUPFAM" id="SSF88946">
    <property type="entry name" value="Sigma2 domain of RNA polymerase sigma factors"/>
    <property type="match status" value="1"/>
</dbReference>
<dbReference type="InterPro" id="IPR014284">
    <property type="entry name" value="RNA_pol_sigma-70_dom"/>
</dbReference>
<feature type="domain" description="RNA polymerase sigma factor 70 region 4 type 2" evidence="7">
    <location>
        <begin position="114"/>
        <end position="164"/>
    </location>
</feature>
<proteinExistence type="inferred from homology"/>